<dbReference type="SUPFAM" id="SSF51735">
    <property type="entry name" value="NAD(P)-binding Rossmann-fold domains"/>
    <property type="match status" value="1"/>
</dbReference>
<gene>
    <name evidence="5" type="ORF">FEK35_13540</name>
</gene>
<dbReference type="EMBL" id="VBUU01000011">
    <property type="protein sequence ID" value="TLG10913.1"/>
    <property type="molecule type" value="Genomic_DNA"/>
</dbReference>
<dbReference type="AlphaFoldDB" id="A0A5R8PEW8"/>
<dbReference type="Gene3D" id="1.10.1040.10">
    <property type="entry name" value="N-(1-d-carboxylethyl)-l-norvaline Dehydrogenase, domain 2"/>
    <property type="match status" value="1"/>
</dbReference>
<dbReference type="InterPro" id="IPR015815">
    <property type="entry name" value="HIBADH-related"/>
</dbReference>
<dbReference type="InterPro" id="IPR051265">
    <property type="entry name" value="HIBADH-related_NP60_sf"/>
</dbReference>
<dbReference type="InterPro" id="IPR036291">
    <property type="entry name" value="NAD(P)-bd_dom_sf"/>
</dbReference>
<feature type="domain" description="6-phosphogluconate dehydrogenase NADP-binding" evidence="3">
    <location>
        <begin position="7"/>
        <end position="157"/>
    </location>
</feature>
<sequence length="295" mass="30109">MSNPAPVSVIGLGQMGATLASAFLAAGHPTTVWNRSASKAEPLVAQGATRAETLAEAITAGRLIIVCVADYDAVSNLLEPVVDQLAGRVLVNLTSGTPAQAREMAQWIEAKNADYLDGAAMSGTRLVGKPEALFLFSGTPEAFDSHRATLSALGNATMLGADPGLTAVYDTALFSLAWGALAGFYQAVALTGAEGVDATTFATTATGHLPFIAGLFTEHARQIDTGTYPNADGTVEAHAAAMEHVVTSSREQGLDSAVPELFTALLHKAIAGGHGADGIAAVIESIKNGGTPPRA</sequence>
<dbReference type="InterPro" id="IPR048666">
    <property type="entry name" value="RedAm-like_C"/>
</dbReference>
<keyword evidence="2" id="KW-0560">Oxidoreductase</keyword>
<proteinExistence type="inferred from homology"/>
<dbReference type="InterPro" id="IPR013328">
    <property type="entry name" value="6PGD_dom2"/>
</dbReference>
<dbReference type="Pfam" id="PF03446">
    <property type="entry name" value="NAD_binding_2"/>
    <property type="match status" value="1"/>
</dbReference>
<dbReference type="RefSeq" id="WP_138456486.1">
    <property type="nucleotide sequence ID" value="NZ_VBUU01000011.1"/>
</dbReference>
<evidence type="ECO:0000256" key="1">
    <source>
        <dbReference type="ARBA" id="ARBA00009080"/>
    </source>
</evidence>
<dbReference type="Proteomes" id="UP000308349">
    <property type="component" value="Unassembled WGS sequence"/>
</dbReference>
<dbReference type="Pfam" id="PF21761">
    <property type="entry name" value="RedAm-like_C"/>
    <property type="match status" value="1"/>
</dbReference>
<dbReference type="PANTHER" id="PTHR43580:SF2">
    <property type="entry name" value="CYTOKINE-LIKE NUCLEAR FACTOR N-PAC"/>
    <property type="match status" value="1"/>
</dbReference>
<evidence type="ECO:0000256" key="2">
    <source>
        <dbReference type="ARBA" id="ARBA00023002"/>
    </source>
</evidence>
<reference evidence="5 6" key="1">
    <citation type="submission" date="2019-05" db="EMBL/GenBank/DDBJ databases">
        <title>Genomes sequences of two Nocardia cyriacigeorgica environmental isolates, type strains Nocardia asteroides ATCC 19247 and Nocardia cyriacigeorgica DSM 44484.</title>
        <authorList>
            <person name="Vautrin F."/>
            <person name="Bergeron E."/>
            <person name="Dubost A."/>
            <person name="Abrouk D."/>
            <person name="Rodriguez Nava V."/>
            <person name="Pujic P."/>
        </authorList>
    </citation>
    <scope>NUCLEOTIDE SEQUENCE [LARGE SCALE GENOMIC DNA]</scope>
    <source>
        <strain evidence="5 6">EML 1456</strain>
    </source>
</reference>
<evidence type="ECO:0000313" key="5">
    <source>
        <dbReference type="EMBL" id="TLG10913.1"/>
    </source>
</evidence>
<dbReference type="OrthoDB" id="4029976at2"/>
<protein>
    <submittedName>
        <fullName evidence="5">NAD(P)-dependent oxidoreductase</fullName>
    </submittedName>
</protein>
<comment type="similarity">
    <text evidence="1">Belongs to the HIBADH-related family.</text>
</comment>
<dbReference type="GO" id="GO:0050661">
    <property type="term" value="F:NADP binding"/>
    <property type="evidence" value="ECO:0007669"/>
    <property type="project" value="InterPro"/>
</dbReference>
<comment type="caution">
    <text evidence="5">The sequence shown here is derived from an EMBL/GenBank/DDBJ whole genome shotgun (WGS) entry which is preliminary data.</text>
</comment>
<organism evidence="5 6">
    <name type="scientific">Nocardia cyriacigeorgica</name>
    <dbReference type="NCBI Taxonomy" id="135487"/>
    <lineage>
        <taxon>Bacteria</taxon>
        <taxon>Bacillati</taxon>
        <taxon>Actinomycetota</taxon>
        <taxon>Actinomycetes</taxon>
        <taxon>Mycobacteriales</taxon>
        <taxon>Nocardiaceae</taxon>
        <taxon>Nocardia</taxon>
    </lineage>
</organism>
<dbReference type="Gene3D" id="3.40.50.720">
    <property type="entry name" value="NAD(P)-binding Rossmann-like Domain"/>
    <property type="match status" value="1"/>
</dbReference>
<evidence type="ECO:0000259" key="3">
    <source>
        <dbReference type="Pfam" id="PF03446"/>
    </source>
</evidence>
<dbReference type="GO" id="GO:0016491">
    <property type="term" value="F:oxidoreductase activity"/>
    <property type="evidence" value="ECO:0007669"/>
    <property type="project" value="UniProtKB-KW"/>
</dbReference>
<dbReference type="PIRSF" id="PIRSF000103">
    <property type="entry name" value="HIBADH"/>
    <property type="match status" value="1"/>
</dbReference>
<name>A0A5R8PEW8_9NOCA</name>
<feature type="domain" description="NADPH-dependent reductive aminase-like C-terminal" evidence="4">
    <location>
        <begin position="162"/>
        <end position="287"/>
    </location>
</feature>
<evidence type="ECO:0000313" key="6">
    <source>
        <dbReference type="Proteomes" id="UP000308349"/>
    </source>
</evidence>
<evidence type="ECO:0000259" key="4">
    <source>
        <dbReference type="Pfam" id="PF21761"/>
    </source>
</evidence>
<dbReference type="PANTHER" id="PTHR43580">
    <property type="entry name" value="OXIDOREDUCTASE GLYR1-RELATED"/>
    <property type="match status" value="1"/>
</dbReference>
<dbReference type="InterPro" id="IPR006115">
    <property type="entry name" value="6PGDH_NADP-bd"/>
</dbReference>
<accession>A0A5R8PEW8</accession>